<comment type="caution">
    <text evidence="2">The sequence shown here is derived from an EMBL/GenBank/DDBJ whole genome shotgun (WGS) entry which is preliminary data.</text>
</comment>
<protein>
    <submittedName>
        <fullName evidence="2">Uncharacterized protein</fullName>
    </submittedName>
</protein>
<gene>
    <name evidence="2" type="ORF">RF11_13202</name>
</gene>
<name>A0A0C2N5Z9_THEKT</name>
<reference evidence="2 3" key="1">
    <citation type="journal article" date="2014" name="Genome Biol. Evol.">
        <title>The genome of the myxosporean Thelohanellus kitauei shows adaptations to nutrient acquisition within its fish host.</title>
        <authorList>
            <person name="Yang Y."/>
            <person name="Xiong J."/>
            <person name="Zhou Z."/>
            <person name="Huo F."/>
            <person name="Miao W."/>
            <person name="Ran C."/>
            <person name="Liu Y."/>
            <person name="Zhang J."/>
            <person name="Feng J."/>
            <person name="Wang M."/>
            <person name="Wang M."/>
            <person name="Wang L."/>
            <person name="Yao B."/>
        </authorList>
    </citation>
    <scope>NUCLEOTIDE SEQUENCE [LARGE SCALE GENOMIC DNA]</scope>
    <source>
        <strain evidence="2">Wuqing</strain>
    </source>
</reference>
<evidence type="ECO:0000313" key="3">
    <source>
        <dbReference type="Proteomes" id="UP000031668"/>
    </source>
</evidence>
<feature type="transmembrane region" description="Helical" evidence="1">
    <location>
        <begin position="12"/>
        <end position="32"/>
    </location>
</feature>
<keyword evidence="1" id="KW-0812">Transmembrane</keyword>
<keyword evidence="1" id="KW-1133">Transmembrane helix</keyword>
<dbReference type="EMBL" id="JWZT01001639">
    <property type="protein sequence ID" value="KII71735.1"/>
    <property type="molecule type" value="Genomic_DNA"/>
</dbReference>
<organism evidence="2 3">
    <name type="scientific">Thelohanellus kitauei</name>
    <name type="common">Myxosporean</name>
    <dbReference type="NCBI Taxonomy" id="669202"/>
    <lineage>
        <taxon>Eukaryota</taxon>
        <taxon>Metazoa</taxon>
        <taxon>Cnidaria</taxon>
        <taxon>Myxozoa</taxon>
        <taxon>Myxosporea</taxon>
        <taxon>Bivalvulida</taxon>
        <taxon>Platysporina</taxon>
        <taxon>Myxobolidae</taxon>
        <taxon>Thelohanellus</taxon>
    </lineage>
</organism>
<keyword evidence="3" id="KW-1185">Reference proteome</keyword>
<keyword evidence="1" id="KW-0472">Membrane</keyword>
<evidence type="ECO:0000256" key="1">
    <source>
        <dbReference type="SAM" id="Phobius"/>
    </source>
</evidence>
<evidence type="ECO:0000313" key="2">
    <source>
        <dbReference type="EMBL" id="KII71735.1"/>
    </source>
</evidence>
<proteinExistence type="predicted"/>
<dbReference type="Proteomes" id="UP000031668">
    <property type="component" value="Unassembled WGS sequence"/>
</dbReference>
<dbReference type="AlphaFoldDB" id="A0A0C2N5Z9"/>
<sequence length="106" mass="12168">MRNYQDPIGNLIFMEFHIYIYIIIICIFTYFSNLTIKYITAMLKSILLSFGGIFGNTISLLCSSSTKAGSCDNKMIRFTSLLFPIQDEPFNIELFTFDYETAVSLT</sequence>
<feature type="transmembrane region" description="Helical" evidence="1">
    <location>
        <begin position="38"/>
        <end position="61"/>
    </location>
</feature>
<accession>A0A0C2N5Z9</accession>